<evidence type="ECO:0000313" key="2">
    <source>
        <dbReference type="EMBL" id="TDP72261.1"/>
    </source>
</evidence>
<evidence type="ECO:0008006" key="4">
    <source>
        <dbReference type="Google" id="ProtNLM"/>
    </source>
</evidence>
<feature type="signal peptide" evidence="1">
    <location>
        <begin position="1"/>
        <end position="25"/>
    </location>
</feature>
<dbReference type="OrthoDB" id="5809921at2"/>
<reference evidence="2 3" key="1">
    <citation type="submission" date="2019-03" db="EMBL/GenBank/DDBJ databases">
        <title>Genomic Encyclopedia of Type Strains, Phase IV (KMG-IV): sequencing the most valuable type-strain genomes for metagenomic binning, comparative biology and taxonomic classification.</title>
        <authorList>
            <person name="Goeker M."/>
        </authorList>
    </citation>
    <scope>NUCLEOTIDE SEQUENCE [LARGE SCALE GENOMIC DNA]</scope>
    <source>
        <strain evidence="2 3">DSM 16998</strain>
    </source>
</reference>
<keyword evidence="3" id="KW-1185">Reference proteome</keyword>
<organism evidence="2 3">
    <name type="scientific">Roseateles toxinivorans</name>
    <dbReference type="NCBI Taxonomy" id="270368"/>
    <lineage>
        <taxon>Bacteria</taxon>
        <taxon>Pseudomonadati</taxon>
        <taxon>Pseudomonadota</taxon>
        <taxon>Betaproteobacteria</taxon>
        <taxon>Burkholderiales</taxon>
        <taxon>Sphaerotilaceae</taxon>
        <taxon>Roseateles</taxon>
    </lineage>
</organism>
<evidence type="ECO:0000313" key="3">
    <source>
        <dbReference type="Proteomes" id="UP000295361"/>
    </source>
</evidence>
<dbReference type="RefSeq" id="WP_133699749.1">
    <property type="nucleotide sequence ID" value="NZ_SNXS01000002.1"/>
</dbReference>
<dbReference type="EMBL" id="SNXS01000002">
    <property type="protein sequence ID" value="TDP72261.1"/>
    <property type="molecule type" value="Genomic_DNA"/>
</dbReference>
<dbReference type="InParanoid" id="A0A4R6QR72"/>
<name>A0A4R6QR72_9BURK</name>
<protein>
    <recommendedName>
        <fullName evidence="4">Lipocalin-like protein</fullName>
    </recommendedName>
</protein>
<comment type="caution">
    <text evidence="2">The sequence shown here is derived from an EMBL/GenBank/DDBJ whole genome shotgun (WGS) entry which is preliminary data.</text>
</comment>
<keyword evidence="1" id="KW-0732">Signal</keyword>
<dbReference type="Proteomes" id="UP000295361">
    <property type="component" value="Unassembled WGS sequence"/>
</dbReference>
<proteinExistence type="predicted"/>
<evidence type="ECO:0000256" key="1">
    <source>
        <dbReference type="SAM" id="SignalP"/>
    </source>
</evidence>
<sequence>MTSNKTAAALAALLLGATTWLPAHAQPRPDWSGTWQGTLVNLPLRPGVPVVSVRAEIGPWPTAEQACTTWRRSYSTPEQPTQVKDYRLCRGATDDEWIVDEGNGVKLNGRMRGDMFVSPFKYDKLILVATTRLRGETLEDEIITIDDKPAVEGPLTLNARTIQRITFRRVSP</sequence>
<gene>
    <name evidence="2" type="ORF">DES47_1026</name>
</gene>
<dbReference type="AlphaFoldDB" id="A0A4R6QR72"/>
<accession>A0A4R6QR72</accession>
<feature type="chain" id="PRO_5020497308" description="Lipocalin-like protein" evidence="1">
    <location>
        <begin position="26"/>
        <end position="172"/>
    </location>
</feature>